<gene>
    <name evidence="2" type="ORF">GA0061098_101654</name>
</gene>
<name>A0A1C3XHV4_9BRAD</name>
<evidence type="ECO:0000313" key="2">
    <source>
        <dbReference type="EMBL" id="SCB51779.1"/>
    </source>
</evidence>
<reference evidence="3" key="1">
    <citation type="submission" date="2016-08" db="EMBL/GenBank/DDBJ databases">
        <authorList>
            <person name="Varghese N."/>
            <person name="Submissions Spin"/>
        </authorList>
    </citation>
    <scope>NUCLEOTIDE SEQUENCE [LARGE SCALE GENOMIC DNA]</scope>
    <source>
        <strain evidence="3">ERR11</strain>
    </source>
</reference>
<dbReference type="PANTHER" id="PTHR14136">
    <property type="entry name" value="BTB_POZ DOMAIN-CONTAINING PROTEIN KCTD9"/>
    <property type="match status" value="1"/>
</dbReference>
<proteinExistence type="predicted"/>
<sequence>MTTIEVFVLIFAALGFSAIVFAPRVIIPNSSSAKYDEILRVATTRNAIRSTMAQVVAGLAFVATFMQSSVNYSLDYRQKTDLATADQFAKAFSQLKEAPDNTWVTIGSFNVLARIAESDPLYRASTYSAMAQFISVRSRAVCGLNAGAPKHDAYKDAAFAQDAAVSATTRLFLERGADDHLRRQYDLDGTCLANADAWGTRGLSWLFIPGAKMLRISAGETTISDSDMRGVEAGVVHNTNWSEYSALGAWSLHHEVAAEKLARLRANFSNAKFQRVQLDGAGMEGANLAGASFSGASRLVGANFEKADLSGVTFGDSDMNSAGLWGANIARADFSKANNLTVEQIRSACVRDADPTNTWSSIAPSLPSRMAARVQRAGGIELCR</sequence>
<dbReference type="AlphaFoldDB" id="A0A1C3XHV4"/>
<dbReference type="InterPro" id="IPR051082">
    <property type="entry name" value="Pentapeptide-BTB/POZ_domain"/>
</dbReference>
<dbReference type="PANTHER" id="PTHR14136:SF17">
    <property type="entry name" value="BTB_POZ DOMAIN-CONTAINING PROTEIN KCTD9"/>
    <property type="match status" value="1"/>
</dbReference>
<feature type="transmembrane region" description="Helical" evidence="1">
    <location>
        <begin position="47"/>
        <end position="66"/>
    </location>
</feature>
<dbReference type="InterPro" id="IPR001646">
    <property type="entry name" value="5peptide_repeat"/>
</dbReference>
<dbReference type="EMBL" id="FMAI01000016">
    <property type="protein sequence ID" value="SCB51779.1"/>
    <property type="molecule type" value="Genomic_DNA"/>
</dbReference>
<dbReference type="Gene3D" id="2.160.20.80">
    <property type="entry name" value="E3 ubiquitin-protein ligase SopA"/>
    <property type="match status" value="1"/>
</dbReference>
<keyword evidence="1" id="KW-0472">Membrane</keyword>
<keyword evidence="3" id="KW-1185">Reference proteome</keyword>
<feature type="transmembrane region" description="Helical" evidence="1">
    <location>
        <begin position="6"/>
        <end position="27"/>
    </location>
</feature>
<dbReference type="Proteomes" id="UP000199184">
    <property type="component" value="Unassembled WGS sequence"/>
</dbReference>
<evidence type="ECO:0000313" key="3">
    <source>
        <dbReference type="Proteomes" id="UP000199184"/>
    </source>
</evidence>
<keyword evidence="1" id="KW-1133">Transmembrane helix</keyword>
<dbReference type="RefSeq" id="WP_091963881.1">
    <property type="nucleotide sequence ID" value="NZ_FMAI01000016.1"/>
</dbReference>
<accession>A0A1C3XHV4</accession>
<evidence type="ECO:0000256" key="1">
    <source>
        <dbReference type="SAM" id="Phobius"/>
    </source>
</evidence>
<dbReference type="Pfam" id="PF00805">
    <property type="entry name" value="Pentapeptide"/>
    <property type="match status" value="2"/>
</dbReference>
<dbReference type="SUPFAM" id="SSF141571">
    <property type="entry name" value="Pentapeptide repeat-like"/>
    <property type="match status" value="1"/>
</dbReference>
<keyword evidence="1" id="KW-0812">Transmembrane</keyword>
<organism evidence="2 3">
    <name type="scientific">Bradyrhizobium shewense</name>
    <dbReference type="NCBI Taxonomy" id="1761772"/>
    <lineage>
        <taxon>Bacteria</taxon>
        <taxon>Pseudomonadati</taxon>
        <taxon>Pseudomonadota</taxon>
        <taxon>Alphaproteobacteria</taxon>
        <taxon>Hyphomicrobiales</taxon>
        <taxon>Nitrobacteraceae</taxon>
        <taxon>Bradyrhizobium</taxon>
    </lineage>
</organism>
<protein>
    <submittedName>
        <fullName evidence="2">Uncharacterized protein YjbI, contains pentapeptide repeats</fullName>
    </submittedName>
</protein>